<organism evidence="1 2">
    <name type="scientific">Imbroritus primus</name>
    <dbReference type="NCBI Taxonomy" id="3058603"/>
    <lineage>
        <taxon>Bacteria</taxon>
        <taxon>Pseudomonadati</taxon>
        <taxon>Pseudomonadota</taxon>
        <taxon>Betaproteobacteria</taxon>
        <taxon>Burkholderiales</taxon>
        <taxon>Burkholderiaceae</taxon>
        <taxon>Imbroritus</taxon>
    </lineage>
</organism>
<dbReference type="Proteomes" id="UP000004277">
    <property type="component" value="Unassembled WGS sequence"/>
</dbReference>
<keyword evidence="1" id="KW-0808">Transferase</keyword>
<evidence type="ECO:0000313" key="2">
    <source>
        <dbReference type="Proteomes" id="UP000004277"/>
    </source>
</evidence>
<dbReference type="EMBL" id="AKCV02000016">
    <property type="protein sequence ID" value="TMS57979.1"/>
    <property type="molecule type" value="Genomic_DNA"/>
</dbReference>
<accession>A0ACD3SP85</accession>
<name>A0ACD3SP85_9BURK</name>
<keyword evidence="1" id="KW-0489">Methyltransferase</keyword>
<protein>
    <submittedName>
        <fullName evidence="1">16S rRNA (Uracil(1498)-N(3))-methyltransferase</fullName>
        <ecNumber evidence="1">2.1.1.193</ecNumber>
    </submittedName>
</protein>
<evidence type="ECO:0000313" key="1">
    <source>
        <dbReference type="EMBL" id="TMS57979.1"/>
    </source>
</evidence>
<proteinExistence type="predicted"/>
<keyword evidence="2" id="KW-1185">Reference proteome</keyword>
<sequence length="252" mass="27191">MMPRFFIDAPLTLPAGTVFAVPATVAQHIQVLRLRPGDTVTLFDGNGGETPAVLHEVGKRSASVTLGAHLARESEPPYRITLIQGIAGGDKMDWLLEKAVELGIAACQPVQTERSVVRLQGDRAARREAHWLALARAACEQCGRNRVPEIHPILSWREWIASQSITPTTVPTLLLSPRGETRLSTWVDARQTEIRAHGVRLLIGPEGGLSPDEEERAIALGAIPLTLGPRVLRTETAGLAALAALHATLGEF</sequence>
<gene>
    <name evidence="1" type="ORF">MW7_009410</name>
</gene>
<reference evidence="1" key="1">
    <citation type="submission" date="2019-05" db="EMBL/GenBank/DDBJ databases">
        <title>Revised genome assembly of Burkholderiaceae (previously Ralstonia) sp. PBA.</title>
        <authorList>
            <person name="Gan H.M."/>
        </authorList>
    </citation>
    <scope>NUCLEOTIDE SEQUENCE</scope>
    <source>
        <strain evidence="1">PBA</strain>
    </source>
</reference>
<comment type="caution">
    <text evidence="1">The sequence shown here is derived from an EMBL/GenBank/DDBJ whole genome shotgun (WGS) entry which is preliminary data.</text>
</comment>
<dbReference type="EC" id="2.1.1.193" evidence="1"/>